<sequence>MRNSARWPLLFLAIVACTGAAPANCPSSLIEAGSDHTLVNASLYDGPPDQMADLIPVPAGSVDRWSLDGVDPFLVCKFQGIMKVVTLHVVGAKVCEAGQKPFQAYCKR</sequence>
<feature type="signal peptide" evidence="1">
    <location>
        <begin position="1"/>
        <end position="23"/>
    </location>
</feature>
<dbReference type="PROSITE" id="PS51257">
    <property type="entry name" value="PROKAR_LIPOPROTEIN"/>
    <property type="match status" value="1"/>
</dbReference>
<dbReference type="InterPro" id="IPR049973">
    <property type="entry name" value="STY0301-like"/>
</dbReference>
<dbReference type="RefSeq" id="WP_171834211.1">
    <property type="nucleotide sequence ID" value="NZ_CP053708.1"/>
</dbReference>
<proteinExistence type="predicted"/>
<gene>
    <name evidence="2" type="ORF">HN018_21580</name>
</gene>
<reference evidence="2 3" key="1">
    <citation type="journal article" date="2014" name="World J. Microbiol. Biotechnol.">
        <title>Biodiversity and physiological characteristics of Antarctic and Arctic lichens-associated bacteria.</title>
        <authorList>
            <person name="Lee Y.M."/>
            <person name="Kim E.H."/>
            <person name="Lee H.K."/>
            <person name="Hong S.G."/>
        </authorList>
    </citation>
    <scope>NUCLEOTIDE SEQUENCE [LARGE SCALE GENOMIC DNA]</scope>
    <source>
        <strain evidence="2 3">PAMC 26569</strain>
    </source>
</reference>
<protein>
    <submittedName>
        <fullName evidence="2">Uncharacterized protein</fullName>
    </submittedName>
</protein>
<dbReference type="Proteomes" id="UP000500767">
    <property type="component" value="Chromosome"/>
</dbReference>
<evidence type="ECO:0000256" key="1">
    <source>
        <dbReference type="SAM" id="SignalP"/>
    </source>
</evidence>
<dbReference type="AlphaFoldDB" id="A0A6M8HVY2"/>
<feature type="chain" id="PRO_5026670391" evidence="1">
    <location>
        <begin position="24"/>
        <end position="108"/>
    </location>
</feature>
<keyword evidence="3" id="KW-1185">Reference proteome</keyword>
<name>A0A6M8HVY2_9PROT</name>
<evidence type="ECO:0000313" key="3">
    <source>
        <dbReference type="Proteomes" id="UP000500767"/>
    </source>
</evidence>
<dbReference type="KEGG" id="lck:HN018_21580"/>
<dbReference type="NCBIfam" id="NF042415">
    <property type="entry name" value="STY0301_fam"/>
    <property type="match status" value="1"/>
</dbReference>
<accession>A0A6M8HVY2</accession>
<dbReference type="EMBL" id="CP053708">
    <property type="protein sequence ID" value="QKE92281.1"/>
    <property type="molecule type" value="Genomic_DNA"/>
</dbReference>
<keyword evidence="1" id="KW-0732">Signal</keyword>
<evidence type="ECO:0000313" key="2">
    <source>
        <dbReference type="EMBL" id="QKE92281.1"/>
    </source>
</evidence>
<organism evidence="2 3">
    <name type="scientific">Lichenicola cladoniae</name>
    <dbReference type="NCBI Taxonomy" id="1484109"/>
    <lineage>
        <taxon>Bacteria</taxon>
        <taxon>Pseudomonadati</taxon>
        <taxon>Pseudomonadota</taxon>
        <taxon>Alphaproteobacteria</taxon>
        <taxon>Acetobacterales</taxon>
        <taxon>Acetobacteraceae</taxon>
        <taxon>Lichenicola</taxon>
    </lineage>
</organism>